<dbReference type="AlphaFoldDB" id="A0A1L3ZTN5"/>
<evidence type="ECO:0000313" key="2">
    <source>
        <dbReference type="EMBL" id="API58993.1"/>
    </source>
</evidence>
<feature type="region of interest" description="Disordered" evidence="1">
    <location>
        <begin position="37"/>
        <end position="69"/>
    </location>
</feature>
<sequence>MESGVARWSRHEALDALAWLMDAGVDTVVSDRPGKWLKEPTLSAPDTGLPEPVVARNPAAQPERTGEPEPKIITEGMAEAGVALMLTADPRAGEGRILGDSEALLLGRMMAAIGLNLDELLRLGLPGGVEPDAAGPPPVSIPSARALLLLGDGPSKALLGKAAGQARGTVHQIELGGRLLSAVATFAPHFLIRQPRMKALAWADLRLFATLIA</sequence>
<proteinExistence type="predicted"/>
<dbReference type="InterPro" id="IPR036895">
    <property type="entry name" value="Uracil-DNA_glycosylase-like_sf"/>
</dbReference>
<dbReference type="RefSeq" id="WP_072596545.1">
    <property type="nucleotide sequence ID" value="NZ_CP018221.1"/>
</dbReference>
<gene>
    <name evidence="2" type="ORF">BSL82_06445</name>
</gene>
<dbReference type="Gene3D" id="3.40.470.10">
    <property type="entry name" value="Uracil-DNA glycosylase-like domain"/>
    <property type="match status" value="1"/>
</dbReference>
<evidence type="ECO:0000256" key="1">
    <source>
        <dbReference type="SAM" id="MobiDB-lite"/>
    </source>
</evidence>
<dbReference type="OrthoDB" id="5290748at2"/>
<evidence type="ECO:0008006" key="4">
    <source>
        <dbReference type="Google" id="ProtNLM"/>
    </source>
</evidence>
<dbReference type="KEGG" id="sphj:BSL82_06445"/>
<dbReference type="STRING" id="1921510.BSL82_06445"/>
<evidence type="ECO:0000313" key="3">
    <source>
        <dbReference type="Proteomes" id="UP000182063"/>
    </source>
</evidence>
<dbReference type="EMBL" id="CP018221">
    <property type="protein sequence ID" value="API58993.1"/>
    <property type="molecule type" value="Genomic_DNA"/>
</dbReference>
<accession>A0A1L3ZTN5</accession>
<reference evidence="3" key="1">
    <citation type="submission" date="2016-11" db="EMBL/GenBank/DDBJ databases">
        <title>Complete Genome Sequence of alachlor-degrading Sphingomonas sp. strain JJ-A5.</title>
        <authorList>
            <person name="Lee H."/>
            <person name="Ka J.-O."/>
        </authorList>
    </citation>
    <scope>NUCLEOTIDE SEQUENCE [LARGE SCALE GENOMIC DNA]</scope>
    <source>
        <strain evidence="3">JJ-A5</strain>
    </source>
</reference>
<dbReference type="SUPFAM" id="SSF52141">
    <property type="entry name" value="Uracil-DNA glycosylase-like"/>
    <property type="match status" value="1"/>
</dbReference>
<protein>
    <recommendedName>
        <fullName evidence="4">Uracil-DNA glycosylase-like domain-containing protein</fullName>
    </recommendedName>
</protein>
<organism evidence="2 3">
    <name type="scientific">Tardibacter chloracetimidivorans</name>
    <dbReference type="NCBI Taxonomy" id="1921510"/>
    <lineage>
        <taxon>Bacteria</taxon>
        <taxon>Pseudomonadati</taxon>
        <taxon>Pseudomonadota</taxon>
        <taxon>Alphaproteobacteria</taxon>
        <taxon>Sphingomonadales</taxon>
        <taxon>Sphingomonadaceae</taxon>
        <taxon>Tardibacter</taxon>
    </lineage>
</organism>
<dbReference type="Proteomes" id="UP000182063">
    <property type="component" value="Chromosome"/>
</dbReference>
<name>A0A1L3ZTN5_9SPHN</name>
<keyword evidence="3" id="KW-1185">Reference proteome</keyword>